<keyword evidence="12 17" id="KW-0238">DNA-binding</keyword>
<evidence type="ECO:0000256" key="18">
    <source>
        <dbReference type="SAM" id="MobiDB-lite"/>
    </source>
</evidence>
<accession>J9DI02</accession>
<comment type="function">
    <text evidence="17">The UvrABC repair system catalyzes the recognition and processing of DNA lesions. UvrA is an ATPase and a DNA-binding protein. A damage recognition complex composed of 2 UvrA and 2 UvrB subunits scans DNA for abnormalities. When the presence of a lesion has been verified by UvrB, the UvrA molecules dissociate.</text>
</comment>
<dbReference type="AlphaFoldDB" id="J9DI02"/>
<feature type="zinc finger region" description="C4-type" evidence="17">
    <location>
        <begin position="761"/>
        <end position="787"/>
    </location>
</feature>
<dbReference type="CDD" id="cd03270">
    <property type="entry name" value="ABC_UvrA_I"/>
    <property type="match status" value="1"/>
</dbReference>
<dbReference type="GO" id="GO:0009381">
    <property type="term" value="F:excinuclease ABC activity"/>
    <property type="evidence" value="ECO:0007669"/>
    <property type="project" value="UniProtKB-UniRule"/>
</dbReference>
<keyword evidence="3 17" id="KW-0479">Metal-binding</keyword>
<keyword evidence="13 17" id="KW-0234">DNA repair</keyword>
<keyword evidence="17" id="KW-0742">SOS response</keyword>
<dbReference type="GO" id="GO:0009380">
    <property type="term" value="C:excinuclease repair complex"/>
    <property type="evidence" value="ECO:0007669"/>
    <property type="project" value="InterPro"/>
</dbReference>
<dbReference type="GO" id="GO:0009432">
    <property type="term" value="P:SOS response"/>
    <property type="evidence" value="ECO:0007669"/>
    <property type="project" value="UniProtKB-UniRule"/>
</dbReference>
<reference evidence="20 21" key="1">
    <citation type="journal article" date="2012" name="J. Bacteriol.">
        <title>Genome Sequence of Strain IMCC14465, Isolated from the East Sea, Belonging to the PS1 Clade of Alphaproteobacteria.</title>
        <authorList>
            <person name="Yang S.J."/>
            <person name="Kang I."/>
            <person name="Cho J.C."/>
        </authorList>
    </citation>
    <scope>NUCLEOTIDE SEQUENCE [LARGE SCALE GENOMIC DNA]</scope>
    <source>
        <strain evidence="20 21">IMCC14465</strain>
    </source>
</reference>
<gene>
    <name evidence="17" type="primary">uvrA</name>
    <name evidence="20" type="ORF">IMCC14465_01320</name>
</gene>
<dbReference type="InterPro" id="IPR003439">
    <property type="entry name" value="ABC_transporter-like_ATP-bd"/>
</dbReference>
<comment type="subunit">
    <text evidence="17">Forms a heterotetramer with UvrB during the search for lesions.</text>
</comment>
<dbReference type="SUPFAM" id="SSF52540">
    <property type="entry name" value="P-loop containing nucleoside triphosphate hydrolases"/>
    <property type="match status" value="2"/>
</dbReference>
<evidence type="ECO:0000256" key="9">
    <source>
        <dbReference type="ARBA" id="ARBA00022833"/>
    </source>
</evidence>
<evidence type="ECO:0000256" key="5">
    <source>
        <dbReference type="ARBA" id="ARBA00022741"/>
    </source>
</evidence>
<evidence type="ECO:0000256" key="16">
    <source>
        <dbReference type="ARBA" id="ARBA00042156"/>
    </source>
</evidence>
<comment type="caution">
    <text evidence="20">The sequence shown here is derived from an EMBL/GenBank/DDBJ whole genome shotgun (WGS) entry which is preliminary data.</text>
</comment>
<keyword evidence="6 17" id="KW-0227">DNA damage</keyword>
<dbReference type="InterPro" id="IPR004602">
    <property type="entry name" value="UvrA"/>
</dbReference>
<dbReference type="Gene3D" id="1.10.8.280">
    <property type="entry name" value="ABC transporter ATPase domain-like"/>
    <property type="match status" value="1"/>
</dbReference>
<keyword evidence="7 17" id="KW-0228">DNA excision</keyword>
<evidence type="ECO:0000256" key="10">
    <source>
        <dbReference type="ARBA" id="ARBA00022840"/>
    </source>
</evidence>
<evidence type="ECO:0000256" key="6">
    <source>
        <dbReference type="ARBA" id="ARBA00022763"/>
    </source>
</evidence>
<keyword evidence="9 17" id="KW-0862">Zinc</keyword>
<comment type="subcellular location">
    <subcellularLocation>
        <location evidence="1 17">Cytoplasm</location>
    </subcellularLocation>
</comment>
<evidence type="ECO:0000256" key="15">
    <source>
        <dbReference type="ARBA" id="ARBA00039316"/>
    </source>
</evidence>
<dbReference type="Pfam" id="PF17755">
    <property type="entry name" value="UvrA_DNA-bind"/>
    <property type="match status" value="1"/>
</dbReference>
<feature type="region of interest" description="Disordered" evidence="18">
    <location>
        <begin position="961"/>
        <end position="990"/>
    </location>
</feature>
<dbReference type="NCBIfam" id="TIGR00630">
    <property type="entry name" value="uvra"/>
    <property type="match status" value="1"/>
</dbReference>
<dbReference type="Gene3D" id="3.40.50.300">
    <property type="entry name" value="P-loop containing nucleotide triphosphate hydrolases"/>
    <property type="match status" value="2"/>
</dbReference>
<feature type="domain" description="ABC transporter" evidence="19">
    <location>
        <begin position="624"/>
        <end position="958"/>
    </location>
</feature>
<evidence type="ECO:0000256" key="12">
    <source>
        <dbReference type="ARBA" id="ARBA00023125"/>
    </source>
</evidence>
<keyword evidence="10 17" id="KW-0067">ATP-binding</keyword>
<organism evidence="20 21">
    <name type="scientific">alpha proteobacterium IMCC14465</name>
    <dbReference type="NCBI Taxonomy" id="1220535"/>
    <lineage>
        <taxon>Bacteria</taxon>
        <taxon>Pseudomonadati</taxon>
        <taxon>Pseudomonadota</taxon>
        <taxon>Alphaproteobacteria</taxon>
        <taxon>PS1 clade</taxon>
    </lineage>
</organism>
<proteinExistence type="inferred from homology"/>
<evidence type="ECO:0000256" key="8">
    <source>
        <dbReference type="ARBA" id="ARBA00022771"/>
    </source>
</evidence>
<dbReference type="Gene3D" id="1.20.1580.10">
    <property type="entry name" value="ABC transporter ATPase like domain"/>
    <property type="match status" value="2"/>
</dbReference>
<dbReference type="STRING" id="1220535.IMCC14465_01320"/>
<keyword evidence="11 17" id="KW-0267">Excision nuclease</keyword>
<dbReference type="InterPro" id="IPR027417">
    <property type="entry name" value="P-loop_NTPase"/>
</dbReference>
<evidence type="ECO:0000256" key="13">
    <source>
        <dbReference type="ARBA" id="ARBA00023204"/>
    </source>
</evidence>
<evidence type="ECO:0000256" key="2">
    <source>
        <dbReference type="ARBA" id="ARBA00022490"/>
    </source>
</evidence>
<keyword evidence="5 17" id="KW-0547">Nucleotide-binding</keyword>
<feature type="binding site" evidence="17">
    <location>
        <begin position="46"/>
        <end position="53"/>
    </location>
    <ligand>
        <name>ATP</name>
        <dbReference type="ChEBI" id="CHEBI:30616"/>
    </ligand>
</feature>
<dbReference type="GO" id="GO:0005524">
    <property type="term" value="F:ATP binding"/>
    <property type="evidence" value="ECO:0007669"/>
    <property type="project" value="UniProtKB-UniRule"/>
</dbReference>
<name>J9DI02_9PROT</name>
<dbReference type="EMBL" id="ALYF01000002">
    <property type="protein sequence ID" value="EJW21738.1"/>
    <property type="molecule type" value="Genomic_DNA"/>
</dbReference>
<evidence type="ECO:0000256" key="11">
    <source>
        <dbReference type="ARBA" id="ARBA00022881"/>
    </source>
</evidence>
<dbReference type="NCBIfam" id="NF001503">
    <property type="entry name" value="PRK00349.1"/>
    <property type="match status" value="1"/>
</dbReference>
<dbReference type="PATRIC" id="fig|1220535.3.peg.130"/>
<dbReference type="PROSITE" id="PS00211">
    <property type="entry name" value="ABC_TRANSPORTER_1"/>
    <property type="match status" value="2"/>
</dbReference>
<keyword evidence="8 17" id="KW-0863">Zinc-finger</keyword>
<evidence type="ECO:0000259" key="19">
    <source>
        <dbReference type="PROSITE" id="PS50893"/>
    </source>
</evidence>
<evidence type="ECO:0000256" key="4">
    <source>
        <dbReference type="ARBA" id="ARBA00022737"/>
    </source>
</evidence>
<dbReference type="InterPro" id="IPR013815">
    <property type="entry name" value="ATP_grasp_subdomain_1"/>
</dbReference>
<sequence length="990" mass="108742">MPAKRKTSPIQAPIQAKNINIVGAREHNLKNVSITLPRDKMIVITGLSGSGKSSLAFDTIYAEGQRRYVESLSAYARQFLEMMQKPDVDQIDGLSPAISIEQKTTSKNPRSTVGTVTEIYDYLRLLFARVGIPYSPATGLPIESQTVSQMVDRVMTLPEGTRLYLLAPIVRGRKGEYRKDFAELQKRGFQRVKVDGTYYEISDVPTLDKKFKHDIDVVVDRIVVKPDLGNRLADSMEIALQLTDGIAVVEMADGKKDEEPEKIVFSSRFACPVSGFTIDEIEPRLFSFNNPFGACPSCDGLGTQFFIDPEAIVPDQTLSLRKGAIVPWAKSGTSSPYYTQTLESLAAHYGFSMSAPWHDLSADAQKAILYGSNKEPIKFTYDDGARSFKTTKPFEGVVGNLERRYRETDSAWMREEIEKFQSKTDCDACGGYRLKAEALAVKIAGRHVGEVVEMSILDADKWFGDLDKHLNSKQAEIASRILKEIRERLKFLNDVGLDYLTLSRNSGTLSGGESQRIRLASQIGSGLTGVLYVLDEPSIGLHQRDNARLLETLTRLRDLGNTVIIVEHDEDAILAADYVVDIGPGAGVHGGEIIAQGTPAKVKSTKKSLTGQYLSGTKSIPVPAKRRDAYLGRHLKVVEATGNNLKKVTTDIPLGTFTCVTGVSGGGKSTLLLDTLYKATARKLHNARDLPSPHKAIEGLEHLDKVIDIDQSPIGRTPRSNPATYTGAFTPIREWFSGLPESKIRGYKPGRFSFNVKGGRCEACQGDGVIKIEMHFLPDVYVECDVCNGKRYNRETLEVKFKDKNIADILDMTVDEAADFFKAVPVIRDKMVTLQRVGLGYIKVGQQATTLSGGEAQRVKLAKELSRRATGRTLYILDEPTTGLHFHDVAKLLEVLHELVDAGNTIAVIEHNLEVIKTADHVIDIGPNGGHGGGEIVAVGTPEEVAAVKSSFTGQFLSNLLKKPTKSKPKTETKTKPVPKTRKSTAKAAE</sequence>
<evidence type="ECO:0000256" key="1">
    <source>
        <dbReference type="ARBA" id="ARBA00004496"/>
    </source>
</evidence>
<dbReference type="HAMAP" id="MF_00205">
    <property type="entry name" value="UvrA"/>
    <property type="match status" value="1"/>
</dbReference>
<keyword evidence="4 17" id="KW-0677">Repeat</keyword>
<dbReference type="eggNOG" id="COG0178">
    <property type="taxonomic scope" value="Bacteria"/>
</dbReference>
<feature type="binding site" evidence="17">
    <location>
        <begin position="662"/>
        <end position="669"/>
    </location>
    <ligand>
        <name>ATP</name>
        <dbReference type="ChEBI" id="CHEBI:30616"/>
    </ligand>
</feature>
<dbReference type="Proteomes" id="UP000004836">
    <property type="component" value="Unassembled WGS sequence"/>
</dbReference>
<evidence type="ECO:0000313" key="20">
    <source>
        <dbReference type="EMBL" id="EJW21738.1"/>
    </source>
</evidence>
<comment type="similarity">
    <text evidence="14 17">Belongs to the ABC transporter superfamily. UvrA family.</text>
</comment>
<dbReference type="GO" id="GO:0008270">
    <property type="term" value="F:zinc ion binding"/>
    <property type="evidence" value="ECO:0007669"/>
    <property type="project" value="UniProtKB-UniRule"/>
</dbReference>
<dbReference type="GO" id="GO:0005737">
    <property type="term" value="C:cytoplasm"/>
    <property type="evidence" value="ECO:0007669"/>
    <property type="project" value="UniProtKB-SubCell"/>
</dbReference>
<dbReference type="FunFam" id="1.20.1580.10:FF:000002">
    <property type="entry name" value="UvrABC system protein A"/>
    <property type="match status" value="1"/>
</dbReference>
<dbReference type="PANTHER" id="PTHR43152:SF3">
    <property type="entry name" value="UVRABC SYSTEM PROTEIN A"/>
    <property type="match status" value="1"/>
</dbReference>
<dbReference type="Pfam" id="PF17760">
    <property type="entry name" value="UvrA_inter"/>
    <property type="match status" value="1"/>
</dbReference>
<evidence type="ECO:0000313" key="21">
    <source>
        <dbReference type="Proteomes" id="UP000004836"/>
    </source>
</evidence>
<dbReference type="InterPro" id="IPR017871">
    <property type="entry name" value="ABC_transporter-like_CS"/>
</dbReference>
<protein>
    <recommendedName>
        <fullName evidence="15 17">UvrABC system protein A</fullName>
        <shortName evidence="17">UvrA protein</shortName>
    </recommendedName>
    <alternativeName>
        <fullName evidence="16 17">Excinuclease ABC subunit A</fullName>
    </alternativeName>
</protein>
<dbReference type="PROSITE" id="PS50893">
    <property type="entry name" value="ABC_TRANSPORTER_2"/>
    <property type="match status" value="1"/>
</dbReference>
<dbReference type="GO" id="GO:0016887">
    <property type="term" value="F:ATP hydrolysis activity"/>
    <property type="evidence" value="ECO:0007669"/>
    <property type="project" value="InterPro"/>
</dbReference>
<feature type="compositionally biased region" description="Basic residues" evidence="18">
    <location>
        <begin position="977"/>
        <end position="990"/>
    </location>
</feature>
<evidence type="ECO:0000256" key="3">
    <source>
        <dbReference type="ARBA" id="ARBA00022723"/>
    </source>
</evidence>
<dbReference type="InterPro" id="IPR041552">
    <property type="entry name" value="UvrA_DNA-bd"/>
</dbReference>
<evidence type="ECO:0000256" key="14">
    <source>
        <dbReference type="ARBA" id="ARBA00038000"/>
    </source>
</evidence>
<evidence type="ECO:0000256" key="7">
    <source>
        <dbReference type="ARBA" id="ARBA00022769"/>
    </source>
</evidence>
<keyword evidence="2 17" id="KW-0963">Cytoplasm</keyword>
<comment type="caution">
    <text evidence="17">Lacks conserved residue(s) required for the propagation of feature annotation.</text>
</comment>
<dbReference type="GO" id="GO:0003677">
    <property type="term" value="F:DNA binding"/>
    <property type="evidence" value="ECO:0007669"/>
    <property type="project" value="UniProtKB-UniRule"/>
</dbReference>
<dbReference type="PANTHER" id="PTHR43152">
    <property type="entry name" value="UVRABC SYSTEM PROTEIN A"/>
    <property type="match status" value="1"/>
</dbReference>
<dbReference type="InterPro" id="IPR041102">
    <property type="entry name" value="UvrA_inter"/>
</dbReference>
<keyword evidence="21" id="KW-1185">Reference proteome</keyword>
<evidence type="ECO:0000256" key="17">
    <source>
        <dbReference type="HAMAP-Rule" id="MF_00205"/>
    </source>
</evidence>
<dbReference type="OrthoDB" id="9809851at2"/>
<dbReference type="FunFam" id="3.40.50.300:FF:000028">
    <property type="entry name" value="UvrABC system protein A"/>
    <property type="match status" value="1"/>
</dbReference>
<dbReference type="CDD" id="cd03271">
    <property type="entry name" value="ABC_UvrA_II"/>
    <property type="match status" value="1"/>
</dbReference>
<dbReference type="GO" id="GO:0006289">
    <property type="term" value="P:nucleotide-excision repair"/>
    <property type="evidence" value="ECO:0007669"/>
    <property type="project" value="UniProtKB-UniRule"/>
</dbReference>
<dbReference type="Gene3D" id="3.30.1490.20">
    <property type="entry name" value="ATP-grasp fold, A domain"/>
    <property type="match status" value="1"/>
</dbReference>